<gene>
    <name evidence="1" type="primary">ORF21</name>
</gene>
<accession>A0A0A1IUJ1</accession>
<proteinExistence type="predicted"/>
<dbReference type="Proteomes" id="UP000030230">
    <property type="component" value="Segment"/>
</dbReference>
<dbReference type="GeneID" id="23679332"/>
<dbReference type="KEGG" id="vg:23679332"/>
<evidence type="ECO:0000313" key="2">
    <source>
        <dbReference type="Proteomes" id="UP000030230"/>
    </source>
</evidence>
<keyword evidence="2" id="KW-1185">Reference proteome</keyword>
<dbReference type="RefSeq" id="YP_009124417.1">
    <property type="nucleotide sequence ID" value="NC_026587.1"/>
</dbReference>
<sequence>MPDMREDFEDRFPIPEGIEWRDTDYFPMQTDNVHVYVALAGVAARYTSMWHAWQASREALKVQLPDDGIEDCQRDWPNSCRDNFDTGYCYATDRIIQALQKAGIEVEHG</sequence>
<dbReference type="EMBL" id="LN610573">
    <property type="protein sequence ID" value="CEF89126.1"/>
    <property type="molecule type" value="Genomic_DNA"/>
</dbReference>
<name>A0A0A1IUJ1_9CAUD</name>
<evidence type="ECO:0000313" key="1">
    <source>
        <dbReference type="EMBL" id="CEF89126.1"/>
    </source>
</evidence>
<organism evidence="1 2">
    <name type="scientific">Pseudomonas phage vB_PaeM_PAO1_Ab03</name>
    <dbReference type="NCBI Taxonomy" id="1548901"/>
    <lineage>
        <taxon>Viruses</taxon>
        <taxon>Duplodnaviria</taxon>
        <taxon>Heunggongvirae</taxon>
        <taxon>Uroviricota</taxon>
        <taxon>Caudoviricetes</taxon>
        <taxon>Vandenendeviridae</taxon>
        <taxon>Nankokuvirus</taxon>
        <taxon>Nankokuvirus Ab03</taxon>
    </lineage>
</organism>
<dbReference type="InterPro" id="IPR058601">
    <property type="entry name" value="Phage_phiTE_015-like"/>
</dbReference>
<dbReference type="OrthoDB" id="16329at10239"/>
<protein>
    <submittedName>
        <fullName evidence="1">Uncharacterized protein</fullName>
    </submittedName>
</protein>
<dbReference type="Pfam" id="PF26207">
    <property type="entry name" value="Phage_phiTE_015"/>
    <property type="match status" value="1"/>
</dbReference>
<reference evidence="2" key="1">
    <citation type="journal article" date="2015" name="PLoS ONE">
        <title>Investigation of a Large Collection of Pseudomonas aeruginosa Bacteriophages Collected from a Single Environmental Source in Abidjan, Cote d'Ivoire.</title>
        <authorList>
            <person name="Essoh C."/>
            <person name="Latino L."/>
            <person name="Midoux C."/>
            <person name="Blouin Y."/>
            <person name="Loukou G."/>
            <person name="Nguetta S.P."/>
            <person name="Lathro S."/>
            <person name="Cablanmian A."/>
            <person name="Kouassi A.K."/>
            <person name="Vergnaud G."/>
            <person name="Pourcel C."/>
        </authorList>
    </citation>
    <scope>NUCLEOTIDE SEQUENCE [LARGE SCALE GENOMIC DNA]</scope>
</reference>